<comment type="function">
    <text evidence="1">Required for respiratory activity and maintenance and expression of the mitochondrial genome.</text>
</comment>
<evidence type="ECO:0000313" key="6">
    <source>
        <dbReference type="Proteomes" id="UP001377567"/>
    </source>
</evidence>
<dbReference type="Pfam" id="PF06413">
    <property type="entry name" value="Neugrin"/>
    <property type="match status" value="1"/>
</dbReference>
<evidence type="ECO:0000256" key="2">
    <source>
        <dbReference type="ARBA" id="ARBA00004173"/>
    </source>
</evidence>
<gene>
    <name evidence="5" type="ORF">DAKH74_055010</name>
</gene>
<sequence length="191" mass="22360">MKERPSNKSARSVIDFLTTNTEKVGPKRENKVVPLWKKRDETIKNKIKGARWNPSKKLSQTAMDNVRLLKEQMPHLTSSDLAKHFEISPEAIRRILKNKFKRTEEESKRIQERWERRGKMIEELQSSGKLSQIDTNVIPVTRTLNLSYNNRQNFMELRQVKHSTPKNKNPSKMKTANRLALLSNVSKRTPK</sequence>
<dbReference type="InterPro" id="IPR010487">
    <property type="entry name" value="NGRN/Rrg9"/>
</dbReference>
<dbReference type="Gene3D" id="1.10.10.60">
    <property type="entry name" value="Homeodomain-like"/>
    <property type="match status" value="1"/>
</dbReference>
<protein>
    <recommendedName>
        <fullName evidence="4">Required for respiratory growth protein 9, mitochondrial</fullName>
    </recommendedName>
</protein>
<comment type="caution">
    <text evidence="5">The sequence shown here is derived from an EMBL/GenBank/DDBJ whole genome shotgun (WGS) entry which is preliminary data.</text>
</comment>
<dbReference type="Proteomes" id="UP001377567">
    <property type="component" value="Unassembled WGS sequence"/>
</dbReference>
<comment type="similarity">
    <text evidence="3">Belongs to the RRG9 family.</text>
</comment>
<evidence type="ECO:0000256" key="3">
    <source>
        <dbReference type="ARBA" id="ARBA00010895"/>
    </source>
</evidence>
<keyword evidence="6" id="KW-1185">Reference proteome</keyword>
<evidence type="ECO:0000256" key="1">
    <source>
        <dbReference type="ARBA" id="ARBA00003548"/>
    </source>
</evidence>
<proteinExistence type="inferred from homology"/>
<reference evidence="5 6" key="1">
    <citation type="journal article" date="2023" name="Elife">
        <title>Identification of key yeast species and microbe-microbe interactions impacting larval growth of Drosophila in the wild.</title>
        <authorList>
            <person name="Mure A."/>
            <person name="Sugiura Y."/>
            <person name="Maeda R."/>
            <person name="Honda K."/>
            <person name="Sakurai N."/>
            <person name="Takahashi Y."/>
            <person name="Watada M."/>
            <person name="Katoh T."/>
            <person name="Gotoh A."/>
            <person name="Gotoh Y."/>
            <person name="Taniguchi I."/>
            <person name="Nakamura K."/>
            <person name="Hayashi T."/>
            <person name="Katayama T."/>
            <person name="Uemura T."/>
            <person name="Hattori Y."/>
        </authorList>
    </citation>
    <scope>NUCLEOTIDE SEQUENCE [LARGE SCALE GENOMIC DNA]</scope>
    <source>
        <strain evidence="5 6">KH-74</strain>
    </source>
</reference>
<dbReference type="AlphaFoldDB" id="A0AAV5S4V0"/>
<dbReference type="EMBL" id="BTGD01000025">
    <property type="protein sequence ID" value="GMM58884.1"/>
    <property type="molecule type" value="Genomic_DNA"/>
</dbReference>
<dbReference type="PANTHER" id="PTHR13475">
    <property type="entry name" value="NEUGRIN"/>
    <property type="match status" value="1"/>
</dbReference>
<name>A0AAV5S4V0_MAUHU</name>
<evidence type="ECO:0000313" key="5">
    <source>
        <dbReference type="EMBL" id="GMM58884.1"/>
    </source>
</evidence>
<dbReference type="GO" id="GO:0005739">
    <property type="term" value="C:mitochondrion"/>
    <property type="evidence" value="ECO:0007669"/>
    <property type="project" value="UniProtKB-SubCell"/>
</dbReference>
<evidence type="ECO:0000256" key="4">
    <source>
        <dbReference type="ARBA" id="ARBA00013566"/>
    </source>
</evidence>
<dbReference type="GO" id="GO:0005634">
    <property type="term" value="C:nucleus"/>
    <property type="evidence" value="ECO:0007669"/>
    <property type="project" value="TreeGrafter"/>
</dbReference>
<organism evidence="5 6">
    <name type="scientific">Maudiozyma humilis</name>
    <name type="common">Sour dough yeast</name>
    <name type="synonym">Kazachstania humilis</name>
    <dbReference type="NCBI Taxonomy" id="51915"/>
    <lineage>
        <taxon>Eukaryota</taxon>
        <taxon>Fungi</taxon>
        <taxon>Dikarya</taxon>
        <taxon>Ascomycota</taxon>
        <taxon>Saccharomycotina</taxon>
        <taxon>Saccharomycetes</taxon>
        <taxon>Saccharomycetales</taxon>
        <taxon>Saccharomycetaceae</taxon>
        <taxon>Maudiozyma</taxon>
    </lineage>
</organism>
<accession>A0AAV5S4V0</accession>
<dbReference type="PANTHER" id="PTHR13475:SF3">
    <property type="entry name" value="NEUGRIN"/>
    <property type="match status" value="1"/>
</dbReference>
<comment type="subcellular location">
    <subcellularLocation>
        <location evidence="2">Mitochondrion</location>
    </subcellularLocation>
</comment>